<protein>
    <submittedName>
        <fullName evidence="4">A24 family peptidase</fullName>
    </submittedName>
</protein>
<keyword evidence="2" id="KW-0812">Transmembrane</keyword>
<feature type="transmembrane region" description="Helical" evidence="2">
    <location>
        <begin position="90"/>
        <end position="111"/>
    </location>
</feature>
<keyword evidence="2" id="KW-0472">Membrane</keyword>
<dbReference type="PANTHER" id="PTHR30487">
    <property type="entry name" value="TYPE 4 PREPILIN-LIKE PROTEINS LEADER PEPTIDE-PROCESSING ENZYME"/>
    <property type="match status" value="1"/>
</dbReference>
<feature type="domain" description="Prepilin type IV endopeptidase peptidase" evidence="3">
    <location>
        <begin position="16"/>
        <end position="145"/>
    </location>
</feature>
<gene>
    <name evidence="4" type="ORF">H9873_00410</name>
</gene>
<dbReference type="AlphaFoldDB" id="A0A9D1R947"/>
<dbReference type="Proteomes" id="UP000824263">
    <property type="component" value="Unassembled WGS sequence"/>
</dbReference>
<reference evidence="4" key="2">
    <citation type="submission" date="2021-04" db="EMBL/GenBank/DDBJ databases">
        <authorList>
            <person name="Gilroy R."/>
        </authorList>
    </citation>
    <scope>NUCLEOTIDE SEQUENCE</scope>
    <source>
        <strain evidence="4">ChiSxjej1B13-11762</strain>
    </source>
</reference>
<evidence type="ECO:0000256" key="2">
    <source>
        <dbReference type="SAM" id="Phobius"/>
    </source>
</evidence>
<evidence type="ECO:0000313" key="5">
    <source>
        <dbReference type="Proteomes" id="UP000824263"/>
    </source>
</evidence>
<proteinExistence type="inferred from homology"/>
<reference evidence="4" key="1">
    <citation type="journal article" date="2021" name="PeerJ">
        <title>Extensive microbial diversity within the chicken gut microbiome revealed by metagenomics and culture.</title>
        <authorList>
            <person name="Gilroy R."/>
            <person name="Ravi A."/>
            <person name="Getino M."/>
            <person name="Pursley I."/>
            <person name="Horton D.L."/>
            <person name="Alikhan N.F."/>
            <person name="Baker D."/>
            <person name="Gharbi K."/>
            <person name="Hall N."/>
            <person name="Watson M."/>
            <person name="Adriaenssens E.M."/>
            <person name="Foster-Nyarko E."/>
            <person name="Jarju S."/>
            <person name="Secka A."/>
            <person name="Antonio M."/>
            <person name="Oren A."/>
            <person name="Chaudhuri R.R."/>
            <person name="La Ragione R."/>
            <person name="Hildebrand F."/>
            <person name="Pallen M.J."/>
        </authorList>
    </citation>
    <scope>NUCLEOTIDE SEQUENCE</scope>
    <source>
        <strain evidence="4">ChiSxjej1B13-11762</strain>
    </source>
</reference>
<dbReference type="Gene3D" id="1.20.120.1220">
    <property type="match status" value="1"/>
</dbReference>
<dbReference type="GO" id="GO:0005886">
    <property type="term" value="C:plasma membrane"/>
    <property type="evidence" value="ECO:0007669"/>
    <property type="project" value="TreeGrafter"/>
</dbReference>
<organism evidence="4 5">
    <name type="scientific">Candidatus Dorea gallistercoris</name>
    <dbReference type="NCBI Taxonomy" id="2838542"/>
    <lineage>
        <taxon>Bacteria</taxon>
        <taxon>Bacillati</taxon>
        <taxon>Bacillota</taxon>
        <taxon>Clostridia</taxon>
        <taxon>Lachnospirales</taxon>
        <taxon>Lachnospiraceae</taxon>
        <taxon>Dorea</taxon>
    </lineage>
</organism>
<dbReference type="InterPro" id="IPR000045">
    <property type="entry name" value="Prepilin_IV_endopep_pep"/>
</dbReference>
<dbReference type="GO" id="GO:0006465">
    <property type="term" value="P:signal peptide processing"/>
    <property type="evidence" value="ECO:0007669"/>
    <property type="project" value="TreeGrafter"/>
</dbReference>
<feature type="transmembrane region" description="Helical" evidence="2">
    <location>
        <begin position="65"/>
        <end position="83"/>
    </location>
</feature>
<accession>A0A9D1R947</accession>
<comment type="caution">
    <text evidence="4">The sequence shown here is derived from an EMBL/GenBank/DDBJ whole genome shotgun (WGS) entry which is preliminary data.</text>
</comment>
<feature type="transmembrane region" description="Helical" evidence="2">
    <location>
        <begin position="131"/>
        <end position="152"/>
    </location>
</feature>
<comment type="similarity">
    <text evidence="1">Belongs to the peptidase A24 family.</text>
</comment>
<sequence length="194" mass="20521">MEHNIYEIYESILRAVFCALLTVAAWKDGKERRIPDRLTAALAGFGIWRLLWKAGLWITGIWPNGGLLSGAVGGTAQGAAGLAEHVFGSLGGAVFGAGIFLVILLIRPGAFGGGDVKLLAAGGIFLELERTITAFGMSILLAGVVEGICLAAGKGNTVGRKGEEERQTAFGPFLSAGMMLSCFWGEMLWKWYVG</sequence>
<name>A0A9D1R947_9FIRM</name>
<dbReference type="InterPro" id="IPR050882">
    <property type="entry name" value="Prepilin_peptidase/N-MTase"/>
</dbReference>
<keyword evidence="2" id="KW-1133">Transmembrane helix</keyword>
<dbReference type="EMBL" id="DXGF01000008">
    <property type="protein sequence ID" value="HIW82778.1"/>
    <property type="molecule type" value="Genomic_DNA"/>
</dbReference>
<evidence type="ECO:0000256" key="1">
    <source>
        <dbReference type="ARBA" id="ARBA00005801"/>
    </source>
</evidence>
<dbReference type="GO" id="GO:0004190">
    <property type="term" value="F:aspartic-type endopeptidase activity"/>
    <property type="evidence" value="ECO:0007669"/>
    <property type="project" value="InterPro"/>
</dbReference>
<dbReference type="PANTHER" id="PTHR30487:SF0">
    <property type="entry name" value="PREPILIN LEADER PEPTIDASE_N-METHYLTRANSFERASE-RELATED"/>
    <property type="match status" value="1"/>
</dbReference>
<evidence type="ECO:0000259" key="3">
    <source>
        <dbReference type="Pfam" id="PF01478"/>
    </source>
</evidence>
<evidence type="ECO:0000313" key="4">
    <source>
        <dbReference type="EMBL" id="HIW82778.1"/>
    </source>
</evidence>
<dbReference type="Pfam" id="PF01478">
    <property type="entry name" value="Peptidase_A24"/>
    <property type="match status" value="1"/>
</dbReference>